<comment type="subcellular location">
    <subcellularLocation>
        <location evidence="1">Membrane</location>
        <topology evidence="1">Multi-pass membrane protein</topology>
    </subcellularLocation>
</comment>
<evidence type="ECO:0000256" key="6">
    <source>
        <dbReference type="ARBA" id="ARBA00023136"/>
    </source>
</evidence>
<feature type="transmembrane region" description="Helical" evidence="7">
    <location>
        <begin position="103"/>
        <end position="121"/>
    </location>
</feature>
<dbReference type="GO" id="GO:0016020">
    <property type="term" value="C:membrane"/>
    <property type="evidence" value="ECO:0007669"/>
    <property type="project" value="UniProtKB-SubCell"/>
</dbReference>
<gene>
    <name evidence="9" type="ORF">SAMN02745751_00425</name>
</gene>
<organism evidence="9 10">
    <name type="scientific">Dethiosulfatibacter aminovorans DSM 17477</name>
    <dbReference type="NCBI Taxonomy" id="1121476"/>
    <lineage>
        <taxon>Bacteria</taxon>
        <taxon>Bacillati</taxon>
        <taxon>Bacillota</taxon>
        <taxon>Tissierellia</taxon>
        <taxon>Dethiosulfatibacter</taxon>
    </lineage>
</organism>
<feature type="transmembrane region" description="Helical" evidence="7">
    <location>
        <begin position="12"/>
        <end position="35"/>
    </location>
</feature>
<keyword evidence="6 7" id="KW-0472">Membrane</keyword>
<comment type="similarity">
    <text evidence="2">Belongs to the bacterial sugar transferase family.</text>
</comment>
<keyword evidence="3 9" id="KW-0808">Transferase</keyword>
<dbReference type="InterPro" id="IPR003362">
    <property type="entry name" value="Bact_transf"/>
</dbReference>
<name>A0A1M6BP22_9FIRM</name>
<feature type="transmembrane region" description="Helical" evidence="7">
    <location>
        <begin position="258"/>
        <end position="279"/>
    </location>
</feature>
<evidence type="ECO:0000313" key="10">
    <source>
        <dbReference type="Proteomes" id="UP000184052"/>
    </source>
</evidence>
<dbReference type="EMBL" id="FQZL01000005">
    <property type="protein sequence ID" value="SHI50499.1"/>
    <property type="molecule type" value="Genomic_DNA"/>
</dbReference>
<dbReference type="RefSeq" id="WP_073046420.1">
    <property type="nucleotide sequence ID" value="NZ_FQZL01000005.1"/>
</dbReference>
<sequence>MIKKSNENKSFFRAQVIIDYLTIVGGLFIAFTVFTEGLTFADLGFKALLVLTTIISFSVFSVYKPYLCGKKRYLKTMYNSISSIICIHVIVLAIEYLFNMARIPSSIFSFSIIFSLAAFTIQKKIMFLLYQKVHVKEKSIVIGTTDDKEMITIRLIKHLGHLYDIRYILDSEILRKKMLMKYIDKSETVFISNKVDTVLKADIIRYCYTQNKEVFAIPTTLAVFNNTAEFTILNDIPVFSFSNNISEEEIVLKRAMDIVLSILGIVILSPVLIASIIAVKVQDGGPVFFKQTRLTINNKKFELIKFRTMVKKPEEVDRTATVDGIDPRLTGVGRILRMTGINNLPQFINVLKGEMSIIGPKPERPEIAEKFIKDYDEYRLRTKLKAGMTGLAQVSIRQNTAFKDKLIYDLYYINNYSLLLDIKIMFYNLRVIFTKPSAESLKKVGALNGTAKKINFDVKVYENGVIEVVK</sequence>
<dbReference type="PANTHER" id="PTHR30576:SF0">
    <property type="entry name" value="UNDECAPRENYL-PHOSPHATE N-ACETYLGALACTOSAMINYL 1-PHOSPHATE TRANSFERASE-RELATED"/>
    <property type="match status" value="1"/>
</dbReference>
<evidence type="ECO:0000256" key="7">
    <source>
        <dbReference type="SAM" id="Phobius"/>
    </source>
</evidence>
<dbReference type="NCBIfam" id="TIGR03025">
    <property type="entry name" value="EPS_sugtrans"/>
    <property type="match status" value="1"/>
</dbReference>
<protein>
    <submittedName>
        <fullName evidence="9">Exopolysaccharide biosynthesis polyprenyl glycosylphosphotransferase</fullName>
    </submittedName>
</protein>
<dbReference type="AlphaFoldDB" id="A0A1M6BP22"/>
<evidence type="ECO:0000259" key="8">
    <source>
        <dbReference type="Pfam" id="PF02397"/>
    </source>
</evidence>
<feature type="transmembrane region" description="Helical" evidence="7">
    <location>
        <begin position="78"/>
        <end position="97"/>
    </location>
</feature>
<accession>A0A1M6BP22</accession>
<dbReference type="STRING" id="1121476.SAMN02745751_00425"/>
<evidence type="ECO:0000256" key="2">
    <source>
        <dbReference type="ARBA" id="ARBA00006464"/>
    </source>
</evidence>
<dbReference type="InterPro" id="IPR017475">
    <property type="entry name" value="EPS_sugar_tfrase"/>
</dbReference>
<keyword evidence="5 7" id="KW-1133">Transmembrane helix</keyword>
<proteinExistence type="inferred from homology"/>
<dbReference type="Pfam" id="PF02397">
    <property type="entry name" value="Bac_transf"/>
    <property type="match status" value="1"/>
</dbReference>
<dbReference type="Proteomes" id="UP000184052">
    <property type="component" value="Unassembled WGS sequence"/>
</dbReference>
<reference evidence="9 10" key="1">
    <citation type="submission" date="2016-11" db="EMBL/GenBank/DDBJ databases">
        <authorList>
            <person name="Jaros S."/>
            <person name="Januszkiewicz K."/>
            <person name="Wedrychowicz H."/>
        </authorList>
    </citation>
    <scope>NUCLEOTIDE SEQUENCE [LARGE SCALE GENOMIC DNA]</scope>
    <source>
        <strain evidence="9 10">DSM 17477</strain>
    </source>
</reference>
<feature type="transmembrane region" description="Helical" evidence="7">
    <location>
        <begin position="47"/>
        <end position="66"/>
    </location>
</feature>
<feature type="domain" description="Bacterial sugar transferase" evidence="8">
    <location>
        <begin position="253"/>
        <end position="433"/>
    </location>
</feature>
<evidence type="ECO:0000313" key="9">
    <source>
        <dbReference type="EMBL" id="SHI50499.1"/>
    </source>
</evidence>
<dbReference type="GO" id="GO:0016780">
    <property type="term" value="F:phosphotransferase activity, for other substituted phosphate groups"/>
    <property type="evidence" value="ECO:0007669"/>
    <property type="project" value="TreeGrafter"/>
</dbReference>
<dbReference type="OrthoDB" id="9808602at2"/>
<evidence type="ECO:0000256" key="4">
    <source>
        <dbReference type="ARBA" id="ARBA00022692"/>
    </source>
</evidence>
<dbReference type="PANTHER" id="PTHR30576">
    <property type="entry name" value="COLANIC BIOSYNTHESIS UDP-GLUCOSE LIPID CARRIER TRANSFERASE"/>
    <property type="match status" value="1"/>
</dbReference>
<keyword evidence="10" id="KW-1185">Reference proteome</keyword>
<evidence type="ECO:0000256" key="3">
    <source>
        <dbReference type="ARBA" id="ARBA00022679"/>
    </source>
</evidence>
<evidence type="ECO:0000256" key="1">
    <source>
        <dbReference type="ARBA" id="ARBA00004141"/>
    </source>
</evidence>
<keyword evidence="4 7" id="KW-0812">Transmembrane</keyword>
<evidence type="ECO:0000256" key="5">
    <source>
        <dbReference type="ARBA" id="ARBA00022989"/>
    </source>
</evidence>